<comment type="similarity">
    <text evidence="1 4">Belongs to the peptidase A1 family.</text>
</comment>
<dbReference type="AlphaFoldDB" id="A0A165PLM7"/>
<dbReference type="EMBL" id="KV425888">
    <property type="protein sequence ID" value="KZW02347.1"/>
    <property type="molecule type" value="Genomic_DNA"/>
</dbReference>
<dbReference type="Gene3D" id="2.40.70.10">
    <property type="entry name" value="Acid Proteases"/>
    <property type="match status" value="2"/>
</dbReference>
<feature type="signal peptide" evidence="5">
    <location>
        <begin position="1"/>
        <end position="20"/>
    </location>
</feature>
<keyword evidence="8" id="KW-1185">Reference proteome</keyword>
<feature type="active site" evidence="3">
    <location>
        <position position="71"/>
    </location>
</feature>
<dbReference type="PANTHER" id="PTHR47966">
    <property type="entry name" value="BETA-SITE APP-CLEAVING ENZYME, ISOFORM A-RELATED"/>
    <property type="match status" value="1"/>
</dbReference>
<feature type="active site" evidence="3">
    <location>
        <position position="254"/>
    </location>
</feature>
<dbReference type="InParanoid" id="A0A165PLM7"/>
<evidence type="ECO:0000256" key="1">
    <source>
        <dbReference type="ARBA" id="ARBA00007447"/>
    </source>
</evidence>
<dbReference type="PROSITE" id="PS51767">
    <property type="entry name" value="PEPTIDASE_A1"/>
    <property type="match status" value="1"/>
</dbReference>
<sequence length="380" mass="41280">MARVQLLLATLLASLLLVSAEPLKLAVKAHRRPTPYALSKRDSVIVPVGNNAINYFANVTVGDQTFNLLVDTGSANTWIGANRTFVPKPGAVNTHQTFEITYGSGYVNGTQWVDSVTIAGLTVANQSIGIAGYEEGYGYQGIDGILGLGGIIQTNRTVTGTELVPTWMNNLYAQGAIEDEVLGVYFSPLKRGEAYAINGELTIGGIDSLRYIGNLTYVPTAQRDGRVSSWVVRIDAVTANGQALGKGGYGAVIDTGATNIYVPVDAYFPWLELAGGEWDQTYFLSKFAQKPNGTFGFTIGGSSFELTPEQYLVPEDQYHVWNLPEGVYWSFISTAGPTSFFIGQKFIENIYTVYDTTNLRMGFAPARHSLKDEPEDGVYQ</sequence>
<accession>A0A165PLM7</accession>
<dbReference type="OrthoDB" id="660550at2759"/>
<dbReference type="PROSITE" id="PS00141">
    <property type="entry name" value="ASP_PROTEASE"/>
    <property type="match status" value="2"/>
</dbReference>
<evidence type="ECO:0000256" key="2">
    <source>
        <dbReference type="ARBA" id="ARBA00022750"/>
    </source>
</evidence>
<keyword evidence="4" id="KW-0378">Hydrolase</keyword>
<dbReference type="InterPro" id="IPR001969">
    <property type="entry name" value="Aspartic_peptidase_AS"/>
</dbReference>
<name>A0A165PLM7_EXIGL</name>
<evidence type="ECO:0000313" key="8">
    <source>
        <dbReference type="Proteomes" id="UP000077266"/>
    </source>
</evidence>
<dbReference type="PRINTS" id="PR00792">
    <property type="entry name" value="PEPSIN"/>
</dbReference>
<protein>
    <submittedName>
        <fullName evidence="7">Acid protease</fullName>
    </submittedName>
</protein>
<dbReference type="InterPro" id="IPR034164">
    <property type="entry name" value="Pepsin-like_dom"/>
</dbReference>
<proteinExistence type="inferred from homology"/>
<dbReference type="PANTHER" id="PTHR47966:SF51">
    <property type="entry name" value="BETA-SITE APP-CLEAVING ENZYME, ISOFORM A-RELATED"/>
    <property type="match status" value="1"/>
</dbReference>
<evidence type="ECO:0000256" key="3">
    <source>
        <dbReference type="PIRSR" id="PIRSR601461-1"/>
    </source>
</evidence>
<evidence type="ECO:0000313" key="7">
    <source>
        <dbReference type="EMBL" id="KZW02347.1"/>
    </source>
</evidence>
<evidence type="ECO:0000259" key="6">
    <source>
        <dbReference type="PROSITE" id="PS51767"/>
    </source>
</evidence>
<reference evidence="7 8" key="1">
    <citation type="journal article" date="2016" name="Mol. Biol. Evol.">
        <title>Comparative Genomics of Early-Diverging Mushroom-Forming Fungi Provides Insights into the Origins of Lignocellulose Decay Capabilities.</title>
        <authorList>
            <person name="Nagy L.G."/>
            <person name="Riley R."/>
            <person name="Tritt A."/>
            <person name="Adam C."/>
            <person name="Daum C."/>
            <person name="Floudas D."/>
            <person name="Sun H."/>
            <person name="Yadav J.S."/>
            <person name="Pangilinan J."/>
            <person name="Larsson K.H."/>
            <person name="Matsuura K."/>
            <person name="Barry K."/>
            <person name="Labutti K."/>
            <person name="Kuo R."/>
            <person name="Ohm R.A."/>
            <person name="Bhattacharya S.S."/>
            <person name="Shirouzu T."/>
            <person name="Yoshinaga Y."/>
            <person name="Martin F.M."/>
            <person name="Grigoriev I.V."/>
            <person name="Hibbett D.S."/>
        </authorList>
    </citation>
    <scope>NUCLEOTIDE SEQUENCE [LARGE SCALE GENOMIC DNA]</scope>
    <source>
        <strain evidence="7 8">HHB12029</strain>
    </source>
</reference>
<dbReference type="InterPro" id="IPR021109">
    <property type="entry name" value="Peptidase_aspartic_dom_sf"/>
</dbReference>
<dbReference type="InterPro" id="IPR033121">
    <property type="entry name" value="PEPTIDASE_A1"/>
</dbReference>
<dbReference type="FunCoup" id="A0A165PLM7">
    <property type="interactions" value="62"/>
</dbReference>
<organism evidence="7 8">
    <name type="scientific">Exidia glandulosa HHB12029</name>
    <dbReference type="NCBI Taxonomy" id="1314781"/>
    <lineage>
        <taxon>Eukaryota</taxon>
        <taxon>Fungi</taxon>
        <taxon>Dikarya</taxon>
        <taxon>Basidiomycota</taxon>
        <taxon>Agaricomycotina</taxon>
        <taxon>Agaricomycetes</taxon>
        <taxon>Auriculariales</taxon>
        <taxon>Exidiaceae</taxon>
        <taxon>Exidia</taxon>
    </lineage>
</organism>
<dbReference type="InterPro" id="IPR001461">
    <property type="entry name" value="Aspartic_peptidase_A1"/>
</dbReference>
<dbReference type="SUPFAM" id="SSF50630">
    <property type="entry name" value="Acid proteases"/>
    <property type="match status" value="1"/>
</dbReference>
<dbReference type="Proteomes" id="UP000077266">
    <property type="component" value="Unassembled WGS sequence"/>
</dbReference>
<keyword evidence="5" id="KW-0732">Signal</keyword>
<keyword evidence="4 7" id="KW-0645">Protease</keyword>
<dbReference type="Pfam" id="PF00026">
    <property type="entry name" value="Asp"/>
    <property type="match status" value="1"/>
</dbReference>
<evidence type="ECO:0000256" key="5">
    <source>
        <dbReference type="SAM" id="SignalP"/>
    </source>
</evidence>
<feature type="chain" id="PRO_5007864072" evidence="5">
    <location>
        <begin position="21"/>
        <end position="380"/>
    </location>
</feature>
<dbReference type="GO" id="GO:0004190">
    <property type="term" value="F:aspartic-type endopeptidase activity"/>
    <property type="evidence" value="ECO:0007669"/>
    <property type="project" value="UniProtKB-KW"/>
</dbReference>
<keyword evidence="2 4" id="KW-0064">Aspartyl protease</keyword>
<gene>
    <name evidence="7" type="ORF">EXIGLDRAFT_455463</name>
</gene>
<dbReference type="GO" id="GO:0006508">
    <property type="term" value="P:proteolysis"/>
    <property type="evidence" value="ECO:0007669"/>
    <property type="project" value="UniProtKB-KW"/>
</dbReference>
<dbReference type="CDD" id="cd05471">
    <property type="entry name" value="pepsin_like"/>
    <property type="match status" value="1"/>
</dbReference>
<evidence type="ECO:0000256" key="4">
    <source>
        <dbReference type="RuleBase" id="RU000454"/>
    </source>
</evidence>
<feature type="domain" description="Peptidase A1" evidence="6">
    <location>
        <begin position="55"/>
        <end position="364"/>
    </location>
</feature>